<dbReference type="InterPro" id="IPR020843">
    <property type="entry name" value="ER"/>
</dbReference>
<dbReference type="InterPro" id="IPR036291">
    <property type="entry name" value="NAD(P)-bd_dom_sf"/>
</dbReference>
<dbReference type="Pfam" id="PF08240">
    <property type="entry name" value="ADH_N"/>
    <property type="match status" value="1"/>
</dbReference>
<dbReference type="SUPFAM" id="SSF51735">
    <property type="entry name" value="NAD(P)-binding Rossmann-fold domains"/>
    <property type="match status" value="1"/>
</dbReference>
<dbReference type="PANTHER" id="PTHR45033">
    <property type="match status" value="1"/>
</dbReference>
<dbReference type="InterPro" id="IPR011032">
    <property type="entry name" value="GroES-like_sf"/>
</dbReference>
<evidence type="ECO:0000259" key="1">
    <source>
        <dbReference type="SMART" id="SM00829"/>
    </source>
</evidence>
<dbReference type="Pfam" id="PF00107">
    <property type="entry name" value="ADH_zinc_N"/>
    <property type="match status" value="1"/>
</dbReference>
<reference evidence="2" key="2">
    <citation type="submission" date="2022-10" db="EMBL/GenBank/DDBJ databases">
        <authorList>
            <person name="Trinh H.N."/>
        </authorList>
    </citation>
    <scope>NUCLEOTIDE SEQUENCE</scope>
    <source>
        <strain evidence="2">RN2-1</strain>
    </source>
</reference>
<evidence type="ECO:0000313" key="3">
    <source>
        <dbReference type="Proteomes" id="UP001165679"/>
    </source>
</evidence>
<reference evidence="2" key="1">
    <citation type="submission" date="2022-09" db="EMBL/GenBank/DDBJ databases">
        <title>Rhodovastum sp. nov. RN2-1 isolated from soil in Seongnam, South Korea.</title>
        <authorList>
            <person name="Le N.T."/>
        </authorList>
    </citation>
    <scope>NUCLEOTIDE SEQUENCE</scope>
    <source>
        <strain evidence="2">RN2-1</strain>
    </source>
</reference>
<dbReference type="InterPro" id="IPR013154">
    <property type="entry name" value="ADH-like_N"/>
</dbReference>
<dbReference type="Proteomes" id="UP001165679">
    <property type="component" value="Unassembled WGS sequence"/>
</dbReference>
<dbReference type="CDD" id="cd08276">
    <property type="entry name" value="MDR7"/>
    <property type="match status" value="1"/>
</dbReference>
<dbReference type="SUPFAM" id="SSF50129">
    <property type="entry name" value="GroES-like"/>
    <property type="match status" value="1"/>
</dbReference>
<organism evidence="2 3">
    <name type="scientific">Limobrevibacterium gyesilva</name>
    <dbReference type="NCBI Taxonomy" id="2991712"/>
    <lineage>
        <taxon>Bacteria</taxon>
        <taxon>Pseudomonadati</taxon>
        <taxon>Pseudomonadota</taxon>
        <taxon>Alphaproteobacteria</taxon>
        <taxon>Acetobacterales</taxon>
        <taxon>Acetobacteraceae</taxon>
        <taxon>Limobrevibacterium</taxon>
    </lineage>
</organism>
<dbReference type="InterPro" id="IPR052711">
    <property type="entry name" value="Zinc_ADH-like"/>
</dbReference>
<dbReference type="Gene3D" id="3.40.50.720">
    <property type="entry name" value="NAD(P)-binding Rossmann-like Domain"/>
    <property type="match status" value="1"/>
</dbReference>
<dbReference type="InterPro" id="IPR013149">
    <property type="entry name" value="ADH-like_C"/>
</dbReference>
<dbReference type="EMBL" id="JAPDNT010000002">
    <property type="protein sequence ID" value="MCW3473774.1"/>
    <property type="molecule type" value="Genomic_DNA"/>
</dbReference>
<dbReference type="SMART" id="SM00829">
    <property type="entry name" value="PKS_ER"/>
    <property type="match status" value="1"/>
</dbReference>
<keyword evidence="3" id="KW-1185">Reference proteome</keyword>
<dbReference type="Gene3D" id="3.90.180.10">
    <property type="entry name" value="Medium-chain alcohol dehydrogenases, catalytic domain"/>
    <property type="match status" value="1"/>
</dbReference>
<dbReference type="AlphaFoldDB" id="A0AA41YHX8"/>
<dbReference type="RefSeq" id="WP_264712392.1">
    <property type="nucleotide sequence ID" value="NZ_JAPDNT010000002.1"/>
</dbReference>
<evidence type="ECO:0000313" key="2">
    <source>
        <dbReference type="EMBL" id="MCW3473774.1"/>
    </source>
</evidence>
<comment type="caution">
    <text evidence="2">The sequence shown here is derived from an EMBL/GenBank/DDBJ whole genome shotgun (WGS) entry which is preliminary data.</text>
</comment>
<feature type="domain" description="Enoyl reductase (ER)" evidence="1">
    <location>
        <begin position="10"/>
        <end position="334"/>
    </location>
</feature>
<protein>
    <submittedName>
        <fullName evidence="2">NAD(P)-dependent alcohol dehydrogenase</fullName>
    </submittedName>
</protein>
<accession>A0AA41YHX8</accession>
<dbReference type="PANTHER" id="PTHR45033:SF2">
    <property type="entry name" value="ZINC-TYPE ALCOHOL DEHYDROGENASE-LIKE PROTEIN C1773.06C"/>
    <property type="match status" value="1"/>
</dbReference>
<dbReference type="GO" id="GO:0016491">
    <property type="term" value="F:oxidoreductase activity"/>
    <property type="evidence" value="ECO:0007669"/>
    <property type="project" value="InterPro"/>
</dbReference>
<sequence length="337" mass="35647">MKVYRLPQAAGIDSLTLCEEPTPTPGPYQVLVRVRATSLNFRDLMVVRGAYGRGGLRTNLVPLSDGAGEVEAVGDGVTRVQPGDRVAGIFMQRWIGGAITPEASASALGGAIDGMMADHVVLNQDGLVRIPAHLSFEEAATLPCAAVTAWHALVEHARITAGDTVLIQGTGGVSIFALQFALAMGARVIATSSSDEKLARARAMGASEGINYRAVPEWQEAVLAATEGRGADHVVEVGGAGTFARSLQAVRLGGKVSLIGVLTGQAEMNPTPIMRRLINVQGIYVGSREMFEAMNRAIALHMLRPVIDRVFAFDDAKAAFRLMESAAHFGKIVIRHG</sequence>
<name>A0AA41YHX8_9PROT</name>
<proteinExistence type="predicted"/>
<gene>
    <name evidence="2" type="ORF">OL599_04220</name>
</gene>